<protein>
    <submittedName>
        <fullName evidence="2">Membrane protein</fullName>
    </submittedName>
</protein>
<keyword evidence="3" id="KW-1185">Reference proteome</keyword>
<dbReference type="Proteomes" id="UP000763557">
    <property type="component" value="Unassembled WGS sequence"/>
</dbReference>
<dbReference type="RefSeq" id="WP_217280462.1">
    <property type="nucleotide sequence ID" value="NZ_CBCSGW010000005.1"/>
</dbReference>
<feature type="domain" description="DUF6745" evidence="1">
    <location>
        <begin position="169"/>
        <end position="375"/>
    </location>
</feature>
<dbReference type="EMBL" id="JAAATY010000006">
    <property type="protein sequence ID" value="NRN65314.1"/>
    <property type="molecule type" value="Genomic_DNA"/>
</dbReference>
<reference evidence="2 3" key="1">
    <citation type="submission" date="2020-01" db="EMBL/GenBank/DDBJ databases">
        <title>Kibdelosporangium persica a novel Actinomycetes from a hot desert in Iran.</title>
        <authorList>
            <person name="Safaei N."/>
            <person name="Zaburannyi N."/>
            <person name="Mueller R."/>
            <person name="Wink J."/>
        </authorList>
    </citation>
    <scope>NUCLEOTIDE SEQUENCE [LARGE SCALE GENOMIC DNA]</scope>
    <source>
        <strain evidence="2 3">4NS15</strain>
    </source>
</reference>
<sequence length="378" mass="42509">MSAARRRKSRLADKPLPSVEFWWRAVDIRDEWSAHALSCEPADRETTQTTITSLYALAGAPPPQFVWVDSPSAAADQVPPSDPLRHNGSWPLESRIATRVSALRERLDRRIGRYRPVEVPNPSRAVAGDQPAKSILDPCVRGALRRSIRESVADMIRAADSRPSGLRWLGQHDVDWIAHYDMHQRVLETRFADEDLAELELWATLARSCGWWWPREDRCFVAERPLVLRTDPETRLHCADGPAVIYPDGWKVHAWHGTLVPAWVTGTPTADMITAERNVEVRRCAIEKIGWPAFIDQAGSTLLGQAPDPGNPGCELRLYALPATRTRLLLATNGSLERDGTRRQYGLHVPDRFDNPVDAAGWTYGLTGAQYAQLRRRT</sequence>
<organism evidence="2 3">
    <name type="scientific">Kibdelosporangium persicum</name>
    <dbReference type="NCBI Taxonomy" id="2698649"/>
    <lineage>
        <taxon>Bacteria</taxon>
        <taxon>Bacillati</taxon>
        <taxon>Actinomycetota</taxon>
        <taxon>Actinomycetes</taxon>
        <taxon>Pseudonocardiales</taxon>
        <taxon>Pseudonocardiaceae</taxon>
        <taxon>Kibdelosporangium</taxon>
    </lineage>
</organism>
<evidence type="ECO:0000313" key="2">
    <source>
        <dbReference type="EMBL" id="NRN65314.1"/>
    </source>
</evidence>
<comment type="caution">
    <text evidence="2">The sequence shown here is derived from an EMBL/GenBank/DDBJ whole genome shotgun (WGS) entry which is preliminary data.</text>
</comment>
<evidence type="ECO:0000259" key="1">
    <source>
        <dbReference type="Pfam" id="PF20530"/>
    </source>
</evidence>
<accession>A0ABX2F1V4</accession>
<proteinExistence type="predicted"/>
<evidence type="ECO:0000313" key="3">
    <source>
        <dbReference type="Proteomes" id="UP000763557"/>
    </source>
</evidence>
<gene>
    <name evidence="2" type="ORF">GC106_25250</name>
</gene>
<dbReference type="Pfam" id="PF20530">
    <property type="entry name" value="DUF6745"/>
    <property type="match status" value="1"/>
</dbReference>
<dbReference type="InterPro" id="IPR046633">
    <property type="entry name" value="DUF6745"/>
</dbReference>
<name>A0ABX2F1V4_9PSEU</name>